<proteinExistence type="predicted"/>
<name>A0ABD0R339_CIRMR</name>
<feature type="region of interest" description="Disordered" evidence="1">
    <location>
        <begin position="1"/>
        <end position="166"/>
    </location>
</feature>
<accession>A0ABD0R339</accession>
<sequence length="166" mass="17505">MEPEQQIQSQCKTNDLASSAQPKGPAETSSSSTSSPAPSTPPTAPARPRRPQRSPRVEGSIDVSEPKPPESPKPQQLSSHAEPTEPDSSYHASEPQLSVDHGAPRLTGQKFSGHTAVARSHIAMRAASLPQAPSYRPPPSDPAVHPQRALSVAGTADTQPQVAEDF</sequence>
<reference evidence="2 3" key="1">
    <citation type="submission" date="2024-05" db="EMBL/GenBank/DDBJ databases">
        <title>Genome sequencing and assembly of Indian major carp, Cirrhinus mrigala (Hamilton, 1822).</title>
        <authorList>
            <person name="Mohindra V."/>
            <person name="Chowdhury L.M."/>
            <person name="Lal K."/>
            <person name="Jena J.K."/>
        </authorList>
    </citation>
    <scope>NUCLEOTIDE SEQUENCE [LARGE SCALE GENOMIC DNA]</scope>
    <source>
        <strain evidence="2">CM1030</strain>
        <tissue evidence="2">Blood</tissue>
    </source>
</reference>
<feature type="compositionally biased region" description="Polar residues" evidence="1">
    <location>
        <begin position="1"/>
        <end position="21"/>
    </location>
</feature>
<protein>
    <submittedName>
        <fullName evidence="2">Uncharacterized protein</fullName>
    </submittedName>
</protein>
<comment type="caution">
    <text evidence="2">The sequence shown here is derived from an EMBL/GenBank/DDBJ whole genome shotgun (WGS) entry which is preliminary data.</text>
</comment>
<evidence type="ECO:0000256" key="1">
    <source>
        <dbReference type="SAM" id="MobiDB-lite"/>
    </source>
</evidence>
<keyword evidence="3" id="KW-1185">Reference proteome</keyword>
<evidence type="ECO:0000313" key="3">
    <source>
        <dbReference type="Proteomes" id="UP001529510"/>
    </source>
</evidence>
<organism evidence="2 3">
    <name type="scientific">Cirrhinus mrigala</name>
    <name type="common">Mrigala</name>
    <dbReference type="NCBI Taxonomy" id="683832"/>
    <lineage>
        <taxon>Eukaryota</taxon>
        <taxon>Metazoa</taxon>
        <taxon>Chordata</taxon>
        <taxon>Craniata</taxon>
        <taxon>Vertebrata</taxon>
        <taxon>Euteleostomi</taxon>
        <taxon>Actinopterygii</taxon>
        <taxon>Neopterygii</taxon>
        <taxon>Teleostei</taxon>
        <taxon>Ostariophysi</taxon>
        <taxon>Cypriniformes</taxon>
        <taxon>Cyprinidae</taxon>
        <taxon>Labeoninae</taxon>
        <taxon>Labeonini</taxon>
        <taxon>Cirrhinus</taxon>
    </lineage>
</organism>
<evidence type="ECO:0000313" key="2">
    <source>
        <dbReference type="EMBL" id="KAL0192091.1"/>
    </source>
</evidence>
<dbReference type="EMBL" id="JAMKFB020000005">
    <property type="protein sequence ID" value="KAL0192091.1"/>
    <property type="molecule type" value="Genomic_DNA"/>
</dbReference>
<feature type="non-terminal residue" evidence="2">
    <location>
        <position position="166"/>
    </location>
</feature>
<feature type="compositionally biased region" description="Polar residues" evidence="1">
    <location>
        <begin position="77"/>
        <end position="91"/>
    </location>
</feature>
<feature type="compositionally biased region" description="Low complexity" evidence="1">
    <location>
        <begin position="25"/>
        <end position="37"/>
    </location>
</feature>
<dbReference type="Proteomes" id="UP001529510">
    <property type="component" value="Unassembled WGS sequence"/>
</dbReference>
<gene>
    <name evidence="2" type="ORF">M9458_010387</name>
</gene>
<dbReference type="AlphaFoldDB" id="A0ABD0R339"/>
<feature type="compositionally biased region" description="Polar residues" evidence="1">
    <location>
        <begin position="156"/>
        <end position="166"/>
    </location>
</feature>